<evidence type="ECO:0000313" key="1">
    <source>
        <dbReference type="EMBL" id="KAK1365839.1"/>
    </source>
</evidence>
<proteinExistence type="predicted"/>
<name>A0AAD8MAQ9_9APIA</name>
<sequence>MSCIRLFLTLQGPCNCSSQVRRMCKNDEDVFIVNKQWTVVDATPDVETCAVDGEFDDVLVAAVEKNSGSPVQKVAVVADIAENVSEDVAEIPNEVAGIAEEVEPVFYSLELFGPEVEKPNFKIEEVIAPDFDLSVAESAEAFVLHVAREISNANPPNDTLDEIENAFEKTLDAKMKDAGVYKGKVVLLRNASGSGASGYIHCFFEVDLPVGC</sequence>
<reference evidence="1" key="1">
    <citation type="submission" date="2023-02" db="EMBL/GenBank/DDBJ databases">
        <title>Genome of toxic invasive species Heracleum sosnowskyi carries increased number of genes despite the absence of recent whole-genome duplications.</title>
        <authorList>
            <person name="Schelkunov M."/>
            <person name="Shtratnikova V."/>
            <person name="Makarenko M."/>
            <person name="Klepikova A."/>
            <person name="Omelchenko D."/>
            <person name="Novikova G."/>
            <person name="Obukhova E."/>
            <person name="Bogdanov V."/>
            <person name="Penin A."/>
            <person name="Logacheva M."/>
        </authorList>
    </citation>
    <scope>NUCLEOTIDE SEQUENCE</scope>
    <source>
        <strain evidence="1">Hsosn_3</strain>
        <tissue evidence="1">Leaf</tissue>
    </source>
</reference>
<keyword evidence="2" id="KW-1185">Reference proteome</keyword>
<accession>A0AAD8MAQ9</accession>
<dbReference type="AlphaFoldDB" id="A0AAD8MAQ9"/>
<dbReference type="Proteomes" id="UP001237642">
    <property type="component" value="Unassembled WGS sequence"/>
</dbReference>
<organism evidence="1 2">
    <name type="scientific">Heracleum sosnowskyi</name>
    <dbReference type="NCBI Taxonomy" id="360622"/>
    <lineage>
        <taxon>Eukaryota</taxon>
        <taxon>Viridiplantae</taxon>
        <taxon>Streptophyta</taxon>
        <taxon>Embryophyta</taxon>
        <taxon>Tracheophyta</taxon>
        <taxon>Spermatophyta</taxon>
        <taxon>Magnoliopsida</taxon>
        <taxon>eudicotyledons</taxon>
        <taxon>Gunneridae</taxon>
        <taxon>Pentapetalae</taxon>
        <taxon>asterids</taxon>
        <taxon>campanulids</taxon>
        <taxon>Apiales</taxon>
        <taxon>Apiaceae</taxon>
        <taxon>Apioideae</taxon>
        <taxon>apioid superclade</taxon>
        <taxon>Tordylieae</taxon>
        <taxon>Tordyliinae</taxon>
        <taxon>Heracleum</taxon>
    </lineage>
</organism>
<protein>
    <submittedName>
        <fullName evidence="1">Uncharacterized protein</fullName>
    </submittedName>
</protein>
<evidence type="ECO:0000313" key="2">
    <source>
        <dbReference type="Proteomes" id="UP001237642"/>
    </source>
</evidence>
<dbReference type="EMBL" id="JAUIZM010000009">
    <property type="protein sequence ID" value="KAK1365839.1"/>
    <property type="molecule type" value="Genomic_DNA"/>
</dbReference>
<comment type="caution">
    <text evidence="1">The sequence shown here is derived from an EMBL/GenBank/DDBJ whole genome shotgun (WGS) entry which is preliminary data.</text>
</comment>
<gene>
    <name evidence="1" type="ORF">POM88_041400</name>
</gene>
<reference evidence="1" key="2">
    <citation type="submission" date="2023-05" db="EMBL/GenBank/DDBJ databases">
        <authorList>
            <person name="Schelkunov M.I."/>
        </authorList>
    </citation>
    <scope>NUCLEOTIDE SEQUENCE</scope>
    <source>
        <strain evidence="1">Hsosn_3</strain>
        <tissue evidence="1">Leaf</tissue>
    </source>
</reference>